<keyword evidence="16" id="KW-1185">Reference proteome</keyword>
<dbReference type="Pfam" id="PF01891">
    <property type="entry name" value="CbiM"/>
    <property type="match status" value="1"/>
</dbReference>
<evidence type="ECO:0000256" key="6">
    <source>
        <dbReference type="ARBA" id="ARBA00022573"/>
    </source>
</evidence>
<keyword evidence="4 14" id="KW-0813">Transport</keyword>
<keyword evidence="8" id="KW-0732">Signal</keyword>
<dbReference type="RefSeq" id="WP_091539046.1">
    <property type="nucleotide sequence ID" value="NZ_FMUS01000001.1"/>
</dbReference>
<dbReference type="PANTHER" id="PTHR43627:SF1">
    <property type="entry name" value="COBALT TRANSPORT PROTEIN CBIM"/>
    <property type="match status" value="1"/>
</dbReference>
<dbReference type="AlphaFoldDB" id="A0A1G5ARI0"/>
<dbReference type="Gene3D" id="1.10.1760.20">
    <property type="match status" value="1"/>
</dbReference>
<dbReference type="OrthoDB" id="9809846at2"/>
<evidence type="ECO:0000256" key="5">
    <source>
        <dbReference type="ARBA" id="ARBA00022475"/>
    </source>
</evidence>
<dbReference type="NCBIfam" id="NF006184">
    <property type="entry name" value="PRK08319.1"/>
    <property type="match status" value="1"/>
</dbReference>
<dbReference type="NCBIfam" id="TIGR00123">
    <property type="entry name" value="cbiM"/>
    <property type="match status" value="1"/>
</dbReference>
<comment type="pathway">
    <text evidence="2 14">Cofactor biosynthesis; adenosylcobalamin biosynthesis.</text>
</comment>
<comment type="subcellular location">
    <subcellularLocation>
        <location evidence="1">Cell inner membrane</location>
        <topology evidence="1">Multi-pass membrane protein</topology>
    </subcellularLocation>
    <subcellularLocation>
        <location evidence="14">Cell membrane</location>
        <topology evidence="14">Multi-pass membrane protein</topology>
    </subcellularLocation>
</comment>
<comment type="similarity">
    <text evidence="13 14">Belongs to the CbiM family.</text>
</comment>
<evidence type="ECO:0000313" key="16">
    <source>
        <dbReference type="Proteomes" id="UP000198636"/>
    </source>
</evidence>
<evidence type="ECO:0000256" key="11">
    <source>
        <dbReference type="ARBA" id="ARBA00023136"/>
    </source>
</evidence>
<evidence type="ECO:0000256" key="8">
    <source>
        <dbReference type="ARBA" id="ARBA00022729"/>
    </source>
</evidence>
<evidence type="ECO:0000256" key="9">
    <source>
        <dbReference type="ARBA" id="ARBA00022989"/>
    </source>
</evidence>
<keyword evidence="3 14" id="KW-0171">Cobalt transport</keyword>
<comment type="subunit">
    <text evidence="14">Forms an energy-coupling factor (ECF) transporter complex composed of an ATP-binding protein (A component, CbiO), a transmembrane protein (T component, CbiQ) and 2 possible substrate-capture proteins (S components, CbiM and CbiN) of unknown stoichimetry.</text>
</comment>
<feature type="transmembrane region" description="Helical" evidence="14">
    <location>
        <begin position="199"/>
        <end position="230"/>
    </location>
</feature>
<evidence type="ECO:0000313" key="15">
    <source>
        <dbReference type="EMBL" id="SCX80482.1"/>
    </source>
</evidence>
<reference evidence="15 16" key="1">
    <citation type="submission" date="2016-10" db="EMBL/GenBank/DDBJ databases">
        <authorList>
            <person name="de Groot N.N."/>
        </authorList>
    </citation>
    <scope>NUCLEOTIDE SEQUENCE [LARGE SCALE GENOMIC DNA]</scope>
    <source>
        <strain evidence="15 16">DSM 18978</strain>
    </source>
</reference>
<keyword evidence="9 14" id="KW-1133">Transmembrane helix</keyword>
<comment type="function">
    <text evidence="14">Part of the energy-coupling factor (ECF) transporter complex CbiMNOQ involved in cobalt import.</text>
</comment>
<evidence type="ECO:0000256" key="7">
    <source>
        <dbReference type="ARBA" id="ARBA00022692"/>
    </source>
</evidence>
<protein>
    <recommendedName>
        <fullName evidence="14">Cobalt transport protein CbiM</fullName>
    </recommendedName>
    <alternativeName>
        <fullName evidence="14">Energy-coupling factor transporter probable substrate-capture protein CbiM</fullName>
        <shortName evidence="14">ECF transporter S component CbiM</shortName>
    </alternativeName>
</protein>
<dbReference type="UniPathway" id="UPA00148"/>
<dbReference type="HAMAP" id="MF_01462">
    <property type="entry name" value="CbiM"/>
    <property type="match status" value="1"/>
</dbReference>
<dbReference type="InterPro" id="IPR018024">
    <property type="entry name" value="CbiM"/>
</dbReference>
<sequence length="249" mass="26699">MVKRNKVELCIIIILMFILPAQTYAMHIMEGFLPLHWAIIWWVALIPFLFISTKKLQKSIQESPDNKMLLAMVGAFIFVVSALKLPSVTGSSSHATGVGLGAILFGPYVMVVISFVVLVFQALLLAHGGITTLGANGFAMGVVGPVLAYGLYKGLKRIGLSNGGSIFIAAAIGNMSTYVVTAAQLAIAHQDPITGFYGAFLKFLGVFSLTQIPLAITEGLLTVVVINILLSYRDKGLVEIPNIKGGYQQ</sequence>
<evidence type="ECO:0000256" key="4">
    <source>
        <dbReference type="ARBA" id="ARBA00022448"/>
    </source>
</evidence>
<dbReference type="GO" id="GO:0015087">
    <property type="term" value="F:cobalt ion transmembrane transporter activity"/>
    <property type="evidence" value="ECO:0007669"/>
    <property type="project" value="UniProtKB-UniRule"/>
</dbReference>
<evidence type="ECO:0000256" key="14">
    <source>
        <dbReference type="HAMAP-Rule" id="MF_01462"/>
    </source>
</evidence>
<evidence type="ECO:0000256" key="13">
    <source>
        <dbReference type="ARBA" id="ARBA00060918"/>
    </source>
</evidence>
<dbReference type="PANTHER" id="PTHR43627">
    <property type="match status" value="1"/>
</dbReference>
<feature type="transmembrane region" description="Helical" evidence="14">
    <location>
        <begin position="133"/>
        <end position="152"/>
    </location>
</feature>
<dbReference type="STRING" id="1120976.SAMN03080606_00259"/>
<organism evidence="15 16">
    <name type="scientific">Alkaliphilus peptidifermentans DSM 18978</name>
    <dbReference type="NCBI Taxonomy" id="1120976"/>
    <lineage>
        <taxon>Bacteria</taxon>
        <taxon>Bacillati</taxon>
        <taxon>Bacillota</taxon>
        <taxon>Clostridia</taxon>
        <taxon>Peptostreptococcales</taxon>
        <taxon>Natronincolaceae</taxon>
        <taxon>Alkaliphilus</taxon>
    </lineage>
</organism>
<gene>
    <name evidence="14" type="primary">cbiM</name>
    <name evidence="15" type="ORF">SAMN03080606_00259</name>
</gene>
<keyword evidence="7 14" id="KW-0812">Transmembrane</keyword>
<proteinExistence type="inferred from homology"/>
<dbReference type="InterPro" id="IPR002751">
    <property type="entry name" value="CbiM/NikMN"/>
</dbReference>
<keyword evidence="6 14" id="KW-0169">Cobalamin biosynthesis</keyword>
<keyword evidence="11 14" id="KW-0472">Membrane</keyword>
<keyword evidence="12 14" id="KW-0170">Cobalt</keyword>
<accession>A0A1G5ARI0</accession>
<evidence type="ECO:0000256" key="12">
    <source>
        <dbReference type="ARBA" id="ARBA00023285"/>
    </source>
</evidence>
<name>A0A1G5ARI0_9FIRM</name>
<evidence type="ECO:0000256" key="10">
    <source>
        <dbReference type="ARBA" id="ARBA00023065"/>
    </source>
</evidence>
<dbReference type="FunFam" id="1.10.1760.20:FF:000001">
    <property type="entry name" value="Cobalt transport protein CbiM"/>
    <property type="match status" value="1"/>
</dbReference>
<keyword evidence="10 14" id="KW-0406">Ion transport</keyword>
<feature type="transmembrane region" description="Helical" evidence="14">
    <location>
        <begin position="164"/>
        <end position="187"/>
    </location>
</feature>
<keyword evidence="5 14" id="KW-1003">Cell membrane</keyword>
<dbReference type="Proteomes" id="UP000198636">
    <property type="component" value="Unassembled WGS sequence"/>
</dbReference>
<feature type="transmembrane region" description="Helical" evidence="14">
    <location>
        <begin position="105"/>
        <end position="126"/>
    </location>
</feature>
<feature type="transmembrane region" description="Helical" evidence="14">
    <location>
        <begin position="35"/>
        <end position="56"/>
    </location>
</feature>
<dbReference type="GO" id="GO:0009236">
    <property type="term" value="P:cobalamin biosynthetic process"/>
    <property type="evidence" value="ECO:0007669"/>
    <property type="project" value="UniProtKB-UniRule"/>
</dbReference>
<dbReference type="EMBL" id="FMUS01000001">
    <property type="protein sequence ID" value="SCX80482.1"/>
    <property type="molecule type" value="Genomic_DNA"/>
</dbReference>
<evidence type="ECO:0000256" key="2">
    <source>
        <dbReference type="ARBA" id="ARBA00004953"/>
    </source>
</evidence>
<dbReference type="GO" id="GO:0043190">
    <property type="term" value="C:ATP-binding cassette (ABC) transporter complex"/>
    <property type="evidence" value="ECO:0007669"/>
    <property type="project" value="InterPro"/>
</dbReference>
<evidence type="ECO:0000256" key="1">
    <source>
        <dbReference type="ARBA" id="ARBA00004429"/>
    </source>
</evidence>
<evidence type="ECO:0000256" key="3">
    <source>
        <dbReference type="ARBA" id="ARBA00022426"/>
    </source>
</evidence>